<proteinExistence type="predicted"/>
<comment type="caution">
    <text evidence="2">The sequence shown here is derived from an EMBL/GenBank/DDBJ whole genome shotgun (WGS) entry which is preliminary data.</text>
</comment>
<evidence type="ECO:0000313" key="2">
    <source>
        <dbReference type="EMBL" id="EKC55836.1"/>
    </source>
</evidence>
<dbReference type="EMBL" id="AJWZ01007822">
    <property type="protein sequence ID" value="EKC55836.1"/>
    <property type="molecule type" value="Genomic_DNA"/>
</dbReference>
<feature type="domain" description="PD-(D/E)XK endonuclease-like" evidence="1">
    <location>
        <begin position="38"/>
        <end position="207"/>
    </location>
</feature>
<feature type="non-terminal residue" evidence="2">
    <location>
        <position position="1"/>
    </location>
</feature>
<protein>
    <recommendedName>
        <fullName evidence="1">PD-(D/E)XK endonuclease-like domain-containing protein</fullName>
    </recommendedName>
</protein>
<organism evidence="2">
    <name type="scientific">human gut metagenome</name>
    <dbReference type="NCBI Taxonomy" id="408170"/>
    <lineage>
        <taxon>unclassified sequences</taxon>
        <taxon>metagenomes</taxon>
        <taxon>organismal metagenomes</taxon>
    </lineage>
</organism>
<reference evidence="2" key="1">
    <citation type="journal article" date="2013" name="Environ. Microbiol.">
        <title>Microbiota from the distal guts of lean and obese adolescents exhibit partial functional redundancy besides clear differences in community structure.</title>
        <authorList>
            <person name="Ferrer M."/>
            <person name="Ruiz A."/>
            <person name="Lanza F."/>
            <person name="Haange S.B."/>
            <person name="Oberbach A."/>
            <person name="Till H."/>
            <person name="Bargiela R."/>
            <person name="Campoy C."/>
            <person name="Segura M.T."/>
            <person name="Richter M."/>
            <person name="von Bergen M."/>
            <person name="Seifert J."/>
            <person name="Suarez A."/>
        </authorList>
    </citation>
    <scope>NUCLEOTIDE SEQUENCE</scope>
</reference>
<gene>
    <name evidence="2" type="ORF">OBE_11368</name>
</gene>
<dbReference type="InterPro" id="IPR011604">
    <property type="entry name" value="PDDEXK-like_dom_sf"/>
</dbReference>
<dbReference type="AlphaFoldDB" id="K1T922"/>
<dbReference type="Gene3D" id="3.90.320.10">
    <property type="match status" value="1"/>
</dbReference>
<dbReference type="InterPro" id="IPR038726">
    <property type="entry name" value="PDDEXK_AddAB-type"/>
</dbReference>
<dbReference type="Pfam" id="PF12705">
    <property type="entry name" value="PDDEXK_1"/>
    <property type="match status" value="1"/>
</dbReference>
<name>K1T922_9ZZZZ</name>
<accession>K1T922</accession>
<sequence length="236" mass="26857">RVQRSGTVEQLMKHPLRQNIDSYEDPLRNSKSLVALTLAYLDNYQNDPQATKKFGDGTLGVELHFQFESNLKSCSGEMFSFAGNIDRLVESKHGLGVFVLDHKTTGMALTDHYFSQYNPDTQMTLYTIAGEVCYSTPLNGVIVDAINVKTGEFARQMTLRSKEYCNEWLEEQRLWLTLAEFFATKGQWPQNDKSCNKYSGCPFKSVCTAPRGLRAQILKEDFTKRVWDPTQIRGGE</sequence>
<evidence type="ECO:0000259" key="1">
    <source>
        <dbReference type="Pfam" id="PF12705"/>
    </source>
</evidence>